<organism evidence="1 2">
    <name type="scientific">Colwellia asteriadis</name>
    <dbReference type="NCBI Taxonomy" id="517723"/>
    <lineage>
        <taxon>Bacteria</taxon>
        <taxon>Pseudomonadati</taxon>
        <taxon>Pseudomonadota</taxon>
        <taxon>Gammaproteobacteria</taxon>
        <taxon>Alteromonadales</taxon>
        <taxon>Colwelliaceae</taxon>
        <taxon>Colwellia</taxon>
    </lineage>
</organism>
<name>A0ABN1L5B6_9GAMM</name>
<comment type="caution">
    <text evidence="1">The sequence shown here is derived from an EMBL/GenBank/DDBJ whole genome shotgun (WGS) entry which is preliminary data.</text>
</comment>
<dbReference type="Pfam" id="PF08856">
    <property type="entry name" value="DUF1826"/>
    <property type="match status" value="1"/>
</dbReference>
<dbReference type="RefSeq" id="WP_343816251.1">
    <property type="nucleotide sequence ID" value="NZ_BAAAFA010000003.1"/>
</dbReference>
<sequence length="204" mass="22992">MSEHYSVLADIYEDDINLAVWKRPLPSNMKECIEEIILKKPAFKSIMTVSPNNIREHVRECFADIETSKELSEHICLLVDMFCTLFDLEYAGLRLKLLDSPMCPKFHVDKVPCRLITTFYGSATQWLPHNAVNRTKLGAGSEGLSDECSGIINPDATVQQLSSGDVALLKGESWYNNENAGLVHRSPILAQNEHRLLLTLDFVN</sequence>
<dbReference type="InterPro" id="IPR014955">
    <property type="entry name" value="DUF1826"/>
</dbReference>
<protein>
    <submittedName>
        <fullName evidence="1">DUF1826 domain-containing protein</fullName>
    </submittedName>
</protein>
<dbReference type="EMBL" id="BAAAFA010000003">
    <property type="protein sequence ID" value="GAA0814826.1"/>
    <property type="molecule type" value="Genomic_DNA"/>
</dbReference>
<dbReference type="Proteomes" id="UP001500021">
    <property type="component" value="Unassembled WGS sequence"/>
</dbReference>
<evidence type="ECO:0000313" key="2">
    <source>
        <dbReference type="Proteomes" id="UP001500021"/>
    </source>
</evidence>
<gene>
    <name evidence="1" type="ORF">GCM10009111_12290</name>
</gene>
<reference evidence="1 2" key="1">
    <citation type="journal article" date="2019" name="Int. J. Syst. Evol. Microbiol.">
        <title>The Global Catalogue of Microorganisms (GCM) 10K type strain sequencing project: providing services to taxonomists for standard genome sequencing and annotation.</title>
        <authorList>
            <consortium name="The Broad Institute Genomics Platform"/>
            <consortium name="The Broad Institute Genome Sequencing Center for Infectious Disease"/>
            <person name="Wu L."/>
            <person name="Ma J."/>
        </authorList>
    </citation>
    <scope>NUCLEOTIDE SEQUENCE [LARGE SCALE GENOMIC DNA]</scope>
    <source>
        <strain evidence="1 2">JCM 15608</strain>
    </source>
</reference>
<evidence type="ECO:0000313" key="1">
    <source>
        <dbReference type="EMBL" id="GAA0814826.1"/>
    </source>
</evidence>
<keyword evidence="2" id="KW-1185">Reference proteome</keyword>
<accession>A0ABN1L5B6</accession>
<proteinExistence type="predicted"/>